<dbReference type="RefSeq" id="WP_221184659.1">
    <property type="nucleotide sequence ID" value="NZ_JACHVS010000002.1"/>
</dbReference>
<comment type="caution">
    <text evidence="1">The sequence shown here is derived from an EMBL/GenBank/DDBJ whole genome shotgun (WGS) entry which is preliminary data.</text>
</comment>
<gene>
    <name evidence="1" type="ORF">E9229_002821</name>
</gene>
<sequence length="59" mass="6179">MTSTSRWEPLGRPFALEASTHGVFALGDVRSGSAKRVAAGVGKGGIAIAFMHQCLALRH</sequence>
<protein>
    <submittedName>
        <fullName evidence="1">Thioredoxin reductase</fullName>
    </submittedName>
</protein>
<name>A0A839QP70_9MICC</name>
<keyword evidence="2" id="KW-1185">Reference proteome</keyword>
<evidence type="ECO:0000313" key="2">
    <source>
        <dbReference type="Proteomes" id="UP000523000"/>
    </source>
</evidence>
<proteinExistence type="predicted"/>
<dbReference type="Proteomes" id="UP000523000">
    <property type="component" value="Unassembled WGS sequence"/>
</dbReference>
<dbReference type="AlphaFoldDB" id="A0A839QP70"/>
<accession>A0A839QP70</accession>
<dbReference type="InterPro" id="IPR036188">
    <property type="entry name" value="FAD/NAD-bd_sf"/>
</dbReference>
<organism evidence="1 2">
    <name type="scientific">Paeniglutamicibacter cryotolerans</name>
    <dbReference type="NCBI Taxonomy" id="670079"/>
    <lineage>
        <taxon>Bacteria</taxon>
        <taxon>Bacillati</taxon>
        <taxon>Actinomycetota</taxon>
        <taxon>Actinomycetes</taxon>
        <taxon>Micrococcales</taxon>
        <taxon>Micrococcaceae</taxon>
        <taxon>Paeniglutamicibacter</taxon>
    </lineage>
</organism>
<reference evidence="1 2" key="1">
    <citation type="submission" date="2020-08" db="EMBL/GenBank/DDBJ databases">
        <title>Sequencing the genomes of 1000 actinobacteria strains.</title>
        <authorList>
            <person name="Klenk H.-P."/>
        </authorList>
    </citation>
    <scope>NUCLEOTIDE SEQUENCE [LARGE SCALE GENOMIC DNA]</scope>
    <source>
        <strain evidence="1 2">DSM 22826</strain>
    </source>
</reference>
<evidence type="ECO:0000313" key="1">
    <source>
        <dbReference type="EMBL" id="MBB2996574.1"/>
    </source>
</evidence>
<dbReference type="Gene3D" id="3.50.50.60">
    <property type="entry name" value="FAD/NAD(P)-binding domain"/>
    <property type="match status" value="1"/>
</dbReference>
<dbReference type="EMBL" id="JACHVS010000002">
    <property type="protein sequence ID" value="MBB2996574.1"/>
    <property type="molecule type" value="Genomic_DNA"/>
</dbReference>